<evidence type="ECO:0000313" key="3">
    <source>
        <dbReference type="Proteomes" id="UP001152320"/>
    </source>
</evidence>
<protein>
    <submittedName>
        <fullName evidence="2">Uncharacterized protein</fullName>
    </submittedName>
</protein>
<dbReference type="EMBL" id="JAIZAY010000004">
    <property type="protein sequence ID" value="KAJ8043436.1"/>
    <property type="molecule type" value="Genomic_DNA"/>
</dbReference>
<dbReference type="Proteomes" id="UP001152320">
    <property type="component" value="Chromosome 4"/>
</dbReference>
<evidence type="ECO:0000313" key="2">
    <source>
        <dbReference type="EMBL" id="KAJ8043436.1"/>
    </source>
</evidence>
<name>A0A9Q1CDP3_HOLLE</name>
<reference evidence="2" key="1">
    <citation type="submission" date="2021-10" db="EMBL/GenBank/DDBJ databases">
        <title>Tropical sea cucumber genome reveals ecological adaptation and Cuvierian tubules defense mechanism.</title>
        <authorList>
            <person name="Chen T."/>
        </authorList>
    </citation>
    <scope>NUCLEOTIDE SEQUENCE</scope>
    <source>
        <strain evidence="2">Nanhai2018</strain>
        <tissue evidence="2">Muscle</tissue>
    </source>
</reference>
<organism evidence="2 3">
    <name type="scientific">Holothuria leucospilota</name>
    <name type="common">Black long sea cucumber</name>
    <name type="synonym">Mertensiothuria leucospilota</name>
    <dbReference type="NCBI Taxonomy" id="206669"/>
    <lineage>
        <taxon>Eukaryota</taxon>
        <taxon>Metazoa</taxon>
        <taxon>Echinodermata</taxon>
        <taxon>Eleutherozoa</taxon>
        <taxon>Echinozoa</taxon>
        <taxon>Holothuroidea</taxon>
        <taxon>Aspidochirotacea</taxon>
        <taxon>Aspidochirotida</taxon>
        <taxon>Holothuriidae</taxon>
        <taxon>Holothuria</taxon>
    </lineage>
</organism>
<comment type="caution">
    <text evidence="2">The sequence shown here is derived from an EMBL/GenBank/DDBJ whole genome shotgun (WGS) entry which is preliminary data.</text>
</comment>
<gene>
    <name evidence="2" type="ORF">HOLleu_10516</name>
</gene>
<accession>A0A9Q1CDP3</accession>
<evidence type="ECO:0000256" key="1">
    <source>
        <dbReference type="SAM" id="MobiDB-lite"/>
    </source>
</evidence>
<dbReference type="OrthoDB" id="5376140at2759"/>
<dbReference type="AlphaFoldDB" id="A0A9Q1CDP3"/>
<keyword evidence="3" id="KW-1185">Reference proteome</keyword>
<feature type="region of interest" description="Disordered" evidence="1">
    <location>
        <begin position="124"/>
        <end position="158"/>
    </location>
</feature>
<sequence>MAIFSEHIFLFLRGFFPIMEKGCAPRHVEKVLFFYIQSESLYGQHAKCTLVRHFPSNYLVQLTVLPHLLLYMCLSLVTVTDQPRKRSGSSASQKNVKHMKRLMGQEIENMEDDGKIQNSISSQEEMPLSVGTAGPSRVTPNARREDVQGRCKKPKGRRNVWSAEETKRVTDYFQKNIRLGKVPQKHECLSCKNALTPLLDQKDWKNIKYKVYNTIQSGKRR</sequence>
<proteinExistence type="predicted"/>